<dbReference type="PANTHER" id="PTHR11451:SF44">
    <property type="entry name" value="THREONINE--TRNA LIGASE, CHLOROPLASTIC_MITOCHONDRIAL 2"/>
    <property type="match status" value="1"/>
</dbReference>
<dbReference type="GO" id="GO:0004829">
    <property type="term" value="F:threonine-tRNA ligase activity"/>
    <property type="evidence" value="ECO:0007669"/>
    <property type="project" value="UniProtKB-UniRule"/>
</dbReference>
<dbReference type="RefSeq" id="WP_162089138.1">
    <property type="nucleotide sequence ID" value="NZ_CAJIMS010000001.1"/>
</dbReference>
<dbReference type="Proteomes" id="UP000662618">
    <property type="component" value="Unassembled WGS sequence"/>
</dbReference>
<feature type="domain" description="TGS" evidence="15">
    <location>
        <begin position="1"/>
        <end position="61"/>
    </location>
</feature>
<keyword evidence="11 13" id="KW-0030">Aminoacyl-tRNA synthetase</keyword>
<feature type="domain" description="Aminoacyl-transfer RNA synthetases class-II family profile" evidence="14">
    <location>
        <begin position="269"/>
        <end position="551"/>
    </location>
</feature>
<dbReference type="Pfam" id="PF02824">
    <property type="entry name" value="TGS"/>
    <property type="match status" value="1"/>
</dbReference>
<dbReference type="Pfam" id="PF03129">
    <property type="entry name" value="HGTP_anticodon"/>
    <property type="match status" value="1"/>
</dbReference>
<dbReference type="PROSITE" id="PS51880">
    <property type="entry name" value="TGS"/>
    <property type="match status" value="1"/>
</dbReference>
<evidence type="ECO:0000256" key="10">
    <source>
        <dbReference type="ARBA" id="ARBA00022917"/>
    </source>
</evidence>
<keyword evidence="9 13" id="KW-0694">RNA-binding</keyword>
<dbReference type="FunFam" id="3.40.50.800:FF:000001">
    <property type="entry name" value="Threonine--tRNA ligase"/>
    <property type="match status" value="1"/>
</dbReference>
<dbReference type="GO" id="GO:0000049">
    <property type="term" value="F:tRNA binding"/>
    <property type="evidence" value="ECO:0007669"/>
    <property type="project" value="UniProtKB-KW"/>
</dbReference>
<gene>
    <name evidence="13 16" type="primary">thrS</name>
    <name evidence="16" type="ORF">CHRY9390_02925</name>
</gene>
<dbReference type="InterPro" id="IPR045864">
    <property type="entry name" value="aa-tRNA-synth_II/BPL/LPL"/>
</dbReference>
<dbReference type="InterPro" id="IPR033728">
    <property type="entry name" value="ThrRS_core"/>
</dbReference>
<dbReference type="PROSITE" id="PS50862">
    <property type="entry name" value="AA_TRNA_LIGASE_II"/>
    <property type="match status" value="1"/>
</dbReference>
<dbReference type="Gene3D" id="3.30.980.10">
    <property type="entry name" value="Threonyl-trna Synthetase, Chain A, domain 2"/>
    <property type="match status" value="1"/>
</dbReference>
<dbReference type="InterPro" id="IPR002314">
    <property type="entry name" value="aa-tRNA-synt_IIb"/>
</dbReference>
<dbReference type="CDD" id="cd01667">
    <property type="entry name" value="TGS_ThrRS"/>
    <property type="match status" value="1"/>
</dbReference>
<dbReference type="CDD" id="cd00771">
    <property type="entry name" value="ThrRS_core"/>
    <property type="match status" value="1"/>
</dbReference>
<dbReference type="Gene3D" id="3.30.930.10">
    <property type="entry name" value="Bira Bifunctional Protein, Domain 2"/>
    <property type="match status" value="1"/>
</dbReference>
<evidence type="ECO:0000313" key="17">
    <source>
        <dbReference type="Proteomes" id="UP000662618"/>
    </source>
</evidence>
<keyword evidence="17" id="KW-1185">Reference proteome</keyword>
<comment type="catalytic activity">
    <reaction evidence="12 13">
        <text>tRNA(Thr) + L-threonine + ATP = L-threonyl-tRNA(Thr) + AMP + diphosphate + H(+)</text>
        <dbReference type="Rhea" id="RHEA:24624"/>
        <dbReference type="Rhea" id="RHEA-COMP:9670"/>
        <dbReference type="Rhea" id="RHEA-COMP:9704"/>
        <dbReference type="ChEBI" id="CHEBI:15378"/>
        <dbReference type="ChEBI" id="CHEBI:30616"/>
        <dbReference type="ChEBI" id="CHEBI:33019"/>
        <dbReference type="ChEBI" id="CHEBI:57926"/>
        <dbReference type="ChEBI" id="CHEBI:78442"/>
        <dbReference type="ChEBI" id="CHEBI:78534"/>
        <dbReference type="ChEBI" id="CHEBI:456215"/>
        <dbReference type="EC" id="6.1.1.3"/>
    </reaction>
</comment>
<dbReference type="InterPro" id="IPR004095">
    <property type="entry name" value="TGS"/>
</dbReference>
<evidence type="ECO:0000256" key="8">
    <source>
        <dbReference type="ARBA" id="ARBA00022840"/>
    </source>
</evidence>
<dbReference type="InterPro" id="IPR012675">
    <property type="entry name" value="Beta-grasp_dom_sf"/>
</dbReference>
<evidence type="ECO:0000256" key="3">
    <source>
        <dbReference type="ARBA" id="ARBA00022555"/>
    </source>
</evidence>
<dbReference type="FunFam" id="3.30.930.10:FF:000002">
    <property type="entry name" value="Threonine--tRNA ligase"/>
    <property type="match status" value="1"/>
</dbReference>
<dbReference type="PRINTS" id="PR01047">
    <property type="entry name" value="TRNASYNTHTHR"/>
</dbReference>
<evidence type="ECO:0000256" key="7">
    <source>
        <dbReference type="ARBA" id="ARBA00022833"/>
    </source>
</evidence>
<keyword evidence="4 13" id="KW-0436">Ligase</keyword>
<feature type="binding site" evidence="13">
    <location>
        <position position="386"/>
    </location>
    <ligand>
        <name>Zn(2+)</name>
        <dbReference type="ChEBI" id="CHEBI:29105"/>
        <note>catalytic</note>
    </ligand>
</feature>
<keyword evidence="5 13" id="KW-0479">Metal-binding</keyword>
<comment type="subunit">
    <text evidence="13">Homodimer.</text>
</comment>
<comment type="subcellular location">
    <subcellularLocation>
        <location evidence="13">Cytoplasm</location>
    </subcellularLocation>
</comment>
<dbReference type="HAMAP" id="MF_00184">
    <property type="entry name" value="Thr_tRNA_synth"/>
    <property type="match status" value="1"/>
</dbReference>
<dbReference type="InterPro" id="IPR012947">
    <property type="entry name" value="tRNA_SAD"/>
</dbReference>
<dbReference type="SUPFAM" id="SSF52954">
    <property type="entry name" value="Class II aaRS ABD-related"/>
    <property type="match status" value="1"/>
</dbReference>
<dbReference type="FunFam" id="3.10.20.30:FF:000005">
    <property type="entry name" value="Threonine--tRNA ligase"/>
    <property type="match status" value="1"/>
</dbReference>
<dbReference type="InterPro" id="IPR004154">
    <property type="entry name" value="Anticodon-bd"/>
</dbReference>
<dbReference type="InterPro" id="IPR012676">
    <property type="entry name" value="TGS-like"/>
</dbReference>
<comment type="caution">
    <text evidence="13">Lacks conserved residue(s) required for the propagation of feature annotation.</text>
</comment>
<evidence type="ECO:0000256" key="6">
    <source>
        <dbReference type="ARBA" id="ARBA00022741"/>
    </source>
</evidence>
<evidence type="ECO:0000256" key="1">
    <source>
        <dbReference type="ARBA" id="ARBA00008226"/>
    </source>
</evidence>
<dbReference type="SUPFAM" id="SSF81271">
    <property type="entry name" value="TGS-like"/>
    <property type="match status" value="1"/>
</dbReference>
<dbReference type="GO" id="GO:0005524">
    <property type="term" value="F:ATP binding"/>
    <property type="evidence" value="ECO:0007669"/>
    <property type="project" value="UniProtKB-UniRule"/>
</dbReference>
<protein>
    <recommendedName>
        <fullName evidence="13">Threonine--tRNA ligase</fullName>
        <ecNumber evidence="13">6.1.1.3</ecNumber>
    </recommendedName>
    <alternativeName>
        <fullName evidence="13">Threonyl-tRNA synthetase</fullName>
        <shortName evidence="13">ThrRS</shortName>
    </alternativeName>
</protein>
<dbReference type="InterPro" id="IPR036621">
    <property type="entry name" value="Anticodon-bd_dom_sf"/>
</dbReference>
<dbReference type="GO" id="GO:0046872">
    <property type="term" value="F:metal ion binding"/>
    <property type="evidence" value="ECO:0007669"/>
    <property type="project" value="UniProtKB-KW"/>
</dbReference>
<dbReference type="InterPro" id="IPR002320">
    <property type="entry name" value="Thr-tRNA-ligase_IIa"/>
</dbReference>
<name>A0A9N8QTM6_9FLAO</name>
<keyword evidence="8 13" id="KW-0067">ATP-binding</keyword>
<dbReference type="NCBIfam" id="TIGR00418">
    <property type="entry name" value="thrS"/>
    <property type="match status" value="1"/>
</dbReference>
<evidence type="ECO:0000256" key="12">
    <source>
        <dbReference type="ARBA" id="ARBA00049515"/>
    </source>
</evidence>
<dbReference type="GO" id="GO:0006435">
    <property type="term" value="P:threonyl-tRNA aminoacylation"/>
    <property type="evidence" value="ECO:0007669"/>
    <property type="project" value="UniProtKB-UniRule"/>
</dbReference>
<keyword evidence="7 13" id="KW-0862">Zinc</keyword>
<keyword evidence="3 13" id="KW-0820">tRNA-binding</keyword>
<evidence type="ECO:0000259" key="14">
    <source>
        <dbReference type="PROSITE" id="PS50862"/>
    </source>
</evidence>
<dbReference type="SUPFAM" id="SSF55186">
    <property type="entry name" value="ThrRS/AlaRS common domain"/>
    <property type="match status" value="1"/>
</dbReference>
<reference evidence="16" key="1">
    <citation type="submission" date="2020-12" db="EMBL/GenBank/DDBJ databases">
        <authorList>
            <person name="Rodrigo-Torres L."/>
            <person name="Arahal R. D."/>
            <person name="Lucena T."/>
        </authorList>
    </citation>
    <scope>NUCLEOTIDE SEQUENCE</scope>
    <source>
        <strain evidence="16">CECT 9390</strain>
    </source>
</reference>
<evidence type="ECO:0000256" key="11">
    <source>
        <dbReference type="ARBA" id="ARBA00023146"/>
    </source>
</evidence>
<dbReference type="FunFam" id="3.30.980.10:FF:000005">
    <property type="entry name" value="Threonyl-tRNA synthetase, mitochondrial"/>
    <property type="match status" value="1"/>
</dbReference>
<comment type="caution">
    <text evidence="16">The sequence shown here is derived from an EMBL/GenBank/DDBJ whole genome shotgun (WGS) entry which is preliminary data.</text>
</comment>
<dbReference type="InterPro" id="IPR006195">
    <property type="entry name" value="aa-tRNA-synth_II"/>
</dbReference>
<dbReference type="EC" id="6.1.1.3" evidence="13"/>
<evidence type="ECO:0000256" key="5">
    <source>
        <dbReference type="ARBA" id="ARBA00022723"/>
    </source>
</evidence>
<comment type="similarity">
    <text evidence="1 13">Belongs to the class-II aminoacyl-tRNA synthetase family.</text>
</comment>
<dbReference type="GO" id="GO:0005737">
    <property type="term" value="C:cytoplasm"/>
    <property type="evidence" value="ECO:0007669"/>
    <property type="project" value="UniProtKB-SubCell"/>
</dbReference>
<evidence type="ECO:0000256" key="9">
    <source>
        <dbReference type="ARBA" id="ARBA00022884"/>
    </source>
</evidence>
<dbReference type="Pfam" id="PF07973">
    <property type="entry name" value="tRNA_SAD"/>
    <property type="match status" value="1"/>
</dbReference>
<feature type="binding site" evidence="13">
    <location>
        <position position="516"/>
    </location>
    <ligand>
        <name>Zn(2+)</name>
        <dbReference type="ChEBI" id="CHEBI:29105"/>
        <note>catalytic</note>
    </ligand>
</feature>
<evidence type="ECO:0000259" key="15">
    <source>
        <dbReference type="PROSITE" id="PS51880"/>
    </source>
</evidence>
<keyword evidence="6 13" id="KW-0547">Nucleotide-binding</keyword>
<evidence type="ECO:0000256" key="4">
    <source>
        <dbReference type="ARBA" id="ARBA00022598"/>
    </source>
</evidence>
<dbReference type="SMART" id="SM00863">
    <property type="entry name" value="tRNA_SAD"/>
    <property type="match status" value="1"/>
</dbReference>
<accession>A0A9N8QTM6</accession>
<dbReference type="InterPro" id="IPR018163">
    <property type="entry name" value="Thr/Ala-tRNA-synth_IIc_edit"/>
</dbReference>
<feature type="binding site" evidence="13">
    <location>
        <position position="335"/>
    </location>
    <ligand>
        <name>Zn(2+)</name>
        <dbReference type="ChEBI" id="CHEBI:29105"/>
        <note>catalytic</note>
    </ligand>
</feature>
<dbReference type="EMBL" id="CAJIMS010000001">
    <property type="protein sequence ID" value="CAD7815155.1"/>
    <property type="molecule type" value="Genomic_DNA"/>
</dbReference>
<dbReference type="InterPro" id="IPR047246">
    <property type="entry name" value="ThrRS_anticodon"/>
</dbReference>
<organism evidence="16 17">
    <name type="scientific">Chryseobacterium aquaeductus</name>
    <dbReference type="NCBI Taxonomy" id="2675056"/>
    <lineage>
        <taxon>Bacteria</taxon>
        <taxon>Pseudomonadati</taxon>
        <taxon>Bacteroidota</taxon>
        <taxon>Flavobacteriia</taxon>
        <taxon>Flavobacteriales</taxon>
        <taxon>Weeksellaceae</taxon>
        <taxon>Chryseobacterium group</taxon>
        <taxon>Chryseobacterium</taxon>
    </lineage>
</organism>
<evidence type="ECO:0000313" key="16">
    <source>
        <dbReference type="EMBL" id="CAD7815155.1"/>
    </source>
</evidence>
<keyword evidence="2 13" id="KW-0963">Cytoplasm</keyword>
<dbReference type="PANTHER" id="PTHR11451">
    <property type="entry name" value="THREONINE-TRNA LIGASE"/>
    <property type="match status" value="1"/>
</dbReference>
<dbReference type="AlphaFoldDB" id="A0A9N8QTM6"/>
<dbReference type="Gene3D" id="3.40.50.800">
    <property type="entry name" value="Anticodon-binding domain"/>
    <property type="match status" value="1"/>
</dbReference>
<dbReference type="Gene3D" id="3.10.20.30">
    <property type="match status" value="1"/>
</dbReference>
<evidence type="ECO:0000256" key="2">
    <source>
        <dbReference type="ARBA" id="ARBA00022490"/>
    </source>
</evidence>
<sequence length="639" mass="72386">MIKITLPDNSVREFEGEVTPLDVAKSISEGLARNTISAVVNGTQAEVTTPITTDSTVQLLTWNDDLGKKAFWHSSAHLLAQAILEFYPNAQLTIGPAIESGFYYDVDFGDEVLSEKDFEKIEKKVLENAKKASTFSLYPVSKEEALKTYADNPYKVELISNLNDGEITFVTHDNFTDLCRGGHIPNTGIVKAVKILNAAGAYWRGNEKNPQLTRVYGISFPKQKELTEYLELLEEAKRRDHRKLGKELGIFAFSEKVGAGLPLWLPKGTALRKKLENFLSVAQKKGGYEFVMTPHIGAKELYVTSGHWDKYGADSFQPIKTPNEGEEFMLKPMNCPHHCEIYKTSQWSYRDLPKRYAEFGTVYRYEQSGELHGLTRVRGFTQDDAHLFCTPDQLMDEFKKTIDLVLYVFGSLGFADFTAQISLRDPDNKEKYIGSDENWEKAENAIVTAAKEKGLNTVTEYGEAAFYGPKLDFMVKDALGRKWQLGTIQVDYNLPERFDLTYIGSDNEKHRPIMIHRAPFGSMERFIAILLENTAGDFPLWLSPDQFTILPISEKYVDYAKKVSEFLEIHDISGLIDERNEKTGKKIRDAELKKIPFMLVVGENEERDGTISVRRRGEGDLGVMSMDEFAAYFKKEATV</sequence>
<comment type="cofactor">
    <cofactor evidence="13">
        <name>Zn(2+)</name>
        <dbReference type="ChEBI" id="CHEBI:29105"/>
    </cofactor>
    <text evidence="13">Binds 1 zinc ion per subunit.</text>
</comment>
<dbReference type="SUPFAM" id="SSF55681">
    <property type="entry name" value="Class II aaRS and biotin synthetases"/>
    <property type="match status" value="1"/>
</dbReference>
<evidence type="ECO:0000256" key="13">
    <source>
        <dbReference type="HAMAP-Rule" id="MF_00184"/>
    </source>
</evidence>
<dbReference type="Pfam" id="PF00587">
    <property type="entry name" value="tRNA-synt_2b"/>
    <property type="match status" value="1"/>
</dbReference>
<dbReference type="Gene3D" id="3.30.54.20">
    <property type="match status" value="1"/>
</dbReference>
<keyword evidence="10 13" id="KW-0648">Protein biosynthesis</keyword>
<proteinExistence type="inferred from homology"/>
<dbReference type="CDD" id="cd00860">
    <property type="entry name" value="ThrRS_anticodon"/>
    <property type="match status" value="1"/>
</dbReference>